<dbReference type="Proteomes" id="UP000479710">
    <property type="component" value="Unassembled WGS sequence"/>
</dbReference>
<sequence length="77" mass="8317">MVERESRGLPIPRSGWITATLSLFVLVPYGSPAAAAISLAYLDGLLRPPLLVRAANLWSLISLSLVDDSNRIDVLVD</sequence>
<comment type="caution">
    <text evidence="2">The sequence shown here is derived from an EMBL/GenBank/DDBJ whole genome shotgun (WGS) entry which is preliminary data.</text>
</comment>
<accession>A0A6G1EUG4</accession>
<keyword evidence="1" id="KW-0472">Membrane</keyword>
<evidence type="ECO:0000313" key="3">
    <source>
        <dbReference type="Proteomes" id="UP000479710"/>
    </source>
</evidence>
<evidence type="ECO:0000256" key="1">
    <source>
        <dbReference type="SAM" id="Phobius"/>
    </source>
</evidence>
<keyword evidence="1" id="KW-0812">Transmembrane</keyword>
<evidence type="ECO:0000313" key="2">
    <source>
        <dbReference type="EMBL" id="KAF0928239.1"/>
    </source>
</evidence>
<proteinExistence type="predicted"/>
<dbReference type="AlphaFoldDB" id="A0A6G1EUG4"/>
<organism evidence="2 3">
    <name type="scientific">Oryza meyeriana var. granulata</name>
    <dbReference type="NCBI Taxonomy" id="110450"/>
    <lineage>
        <taxon>Eukaryota</taxon>
        <taxon>Viridiplantae</taxon>
        <taxon>Streptophyta</taxon>
        <taxon>Embryophyta</taxon>
        <taxon>Tracheophyta</taxon>
        <taxon>Spermatophyta</taxon>
        <taxon>Magnoliopsida</taxon>
        <taxon>Liliopsida</taxon>
        <taxon>Poales</taxon>
        <taxon>Poaceae</taxon>
        <taxon>BOP clade</taxon>
        <taxon>Oryzoideae</taxon>
        <taxon>Oryzeae</taxon>
        <taxon>Oryzinae</taxon>
        <taxon>Oryza</taxon>
        <taxon>Oryza meyeriana</taxon>
    </lineage>
</organism>
<keyword evidence="3" id="KW-1185">Reference proteome</keyword>
<dbReference type="EMBL" id="SPHZ02000003">
    <property type="protein sequence ID" value="KAF0928239.1"/>
    <property type="molecule type" value="Genomic_DNA"/>
</dbReference>
<protein>
    <submittedName>
        <fullName evidence="2">Uncharacterized protein</fullName>
    </submittedName>
</protein>
<gene>
    <name evidence="2" type="ORF">E2562_038785</name>
</gene>
<feature type="transmembrane region" description="Helical" evidence="1">
    <location>
        <begin position="21"/>
        <end position="42"/>
    </location>
</feature>
<name>A0A6G1EUG4_9ORYZ</name>
<reference evidence="2 3" key="1">
    <citation type="submission" date="2019-11" db="EMBL/GenBank/DDBJ databases">
        <title>Whole genome sequence of Oryza granulata.</title>
        <authorList>
            <person name="Li W."/>
        </authorList>
    </citation>
    <scope>NUCLEOTIDE SEQUENCE [LARGE SCALE GENOMIC DNA]</scope>
    <source>
        <strain evidence="3">cv. Menghai</strain>
        <tissue evidence="2">Leaf</tissue>
    </source>
</reference>
<keyword evidence="1" id="KW-1133">Transmembrane helix</keyword>